<reference evidence="1 2" key="1">
    <citation type="submission" date="2019-05" db="EMBL/GenBank/DDBJ databases">
        <title>Sporisorium graminicola CBS 10092 draft sequencing and annotation.</title>
        <authorList>
            <person name="Solano-Gonzalez S."/>
            <person name="Caddick M.X."/>
            <person name="Darby A."/>
        </authorList>
    </citation>
    <scope>NUCLEOTIDE SEQUENCE [LARGE SCALE GENOMIC DNA]</scope>
    <source>
        <strain evidence="1 2">CBS 10092</strain>
    </source>
</reference>
<evidence type="ECO:0008006" key="3">
    <source>
        <dbReference type="Google" id="ProtNLM"/>
    </source>
</evidence>
<dbReference type="Gene3D" id="2.40.350.10">
    <property type="entry name" value="SO1590-like"/>
    <property type="match status" value="1"/>
</dbReference>
<dbReference type="InterPro" id="IPR021607">
    <property type="entry name" value="DUF3224"/>
</dbReference>
<gene>
    <name evidence="1" type="ORF">EX895_000282</name>
</gene>
<dbReference type="Proteomes" id="UP000306050">
    <property type="component" value="Chromosome SGRAM_1"/>
</dbReference>
<dbReference type="AlphaFoldDB" id="A0A4U7KZG2"/>
<proteinExistence type="predicted"/>
<comment type="caution">
    <text evidence="1">The sequence shown here is derived from an EMBL/GenBank/DDBJ whole genome shotgun (WGS) entry which is preliminary data.</text>
</comment>
<name>A0A4U7KZG2_9BASI</name>
<evidence type="ECO:0000313" key="2">
    <source>
        <dbReference type="Proteomes" id="UP000306050"/>
    </source>
</evidence>
<dbReference type="GeneID" id="40723177"/>
<dbReference type="Pfam" id="PF08592">
    <property type="entry name" value="Anthrone_oxy"/>
    <property type="match status" value="1"/>
</dbReference>
<dbReference type="InterPro" id="IPR023159">
    <property type="entry name" value="SO1590-like_sf"/>
</dbReference>
<dbReference type="KEGG" id="sgra:EX895_000282"/>
<dbReference type="RefSeq" id="XP_029742269.1">
    <property type="nucleotide sequence ID" value="XM_029880883.1"/>
</dbReference>
<dbReference type="SUPFAM" id="SSF159238">
    <property type="entry name" value="SO1590-like"/>
    <property type="match status" value="1"/>
</dbReference>
<keyword evidence="2" id="KW-1185">Reference proteome</keyword>
<dbReference type="InterPro" id="IPR013901">
    <property type="entry name" value="Anthrone_oxy"/>
</dbReference>
<accession>A0A4U7KZG2</accession>
<dbReference type="EMBL" id="SRRM01000002">
    <property type="protein sequence ID" value="TKY90284.1"/>
    <property type="molecule type" value="Genomic_DNA"/>
</dbReference>
<dbReference type="Pfam" id="PF11528">
    <property type="entry name" value="DUF3224"/>
    <property type="match status" value="1"/>
</dbReference>
<protein>
    <recommendedName>
        <fullName evidence="3">DUF1772 domain-containing protein</fullName>
    </recommendedName>
</protein>
<organism evidence="1 2">
    <name type="scientific">Sporisorium graminicola</name>
    <dbReference type="NCBI Taxonomy" id="280036"/>
    <lineage>
        <taxon>Eukaryota</taxon>
        <taxon>Fungi</taxon>
        <taxon>Dikarya</taxon>
        <taxon>Basidiomycota</taxon>
        <taxon>Ustilaginomycotina</taxon>
        <taxon>Ustilaginomycetes</taxon>
        <taxon>Ustilaginales</taxon>
        <taxon>Ustilaginaceae</taxon>
        <taxon>Sporisorium</taxon>
    </lineage>
</organism>
<dbReference type="OrthoDB" id="5954308at2759"/>
<evidence type="ECO:0000313" key="1">
    <source>
        <dbReference type="EMBL" id="TKY90284.1"/>
    </source>
</evidence>
<sequence>MKLADLEGTVTSYYTMIYLSPRDAQEVTTEANKTNAQFSFTDEVAGSRFNGSSGSFITIGHGAFDASSFRVSGNFKIVDGSQTGDLATLFGKGSYGRFATDPNNPHGLFSELVMLFQKLVTKLRNPYVVALSLGLTSNSFFFHSNLGASIFGIQPSLKGNVDSVTALKLNSWPSSRLPLIMASLTMVSIGPYTMFSMMPINNAVREALHSEAHSRPPQDNWDLVAQWSSRHSVRTMLGGISLAIGTFVAVAL</sequence>